<feature type="transmembrane region" description="Helical" evidence="7">
    <location>
        <begin position="579"/>
        <end position="597"/>
    </location>
</feature>
<dbReference type="PANTHER" id="PTHR30509:SF38">
    <property type="entry name" value="FUSARIC ACID RESISTANCE PROTEIN-LIKE"/>
    <property type="match status" value="1"/>
</dbReference>
<proteinExistence type="predicted"/>
<feature type="transmembrane region" description="Helical" evidence="7">
    <location>
        <begin position="603"/>
        <end position="622"/>
    </location>
</feature>
<keyword evidence="9" id="KW-1185">Reference proteome</keyword>
<keyword evidence="5 7" id="KW-0472">Membrane</keyword>
<dbReference type="PANTHER" id="PTHR30509">
    <property type="entry name" value="P-HYDROXYBENZOIC ACID EFFLUX PUMP SUBUNIT-RELATED"/>
    <property type="match status" value="1"/>
</dbReference>
<organism evidence="8 9">
    <name type="scientific">Bodo saltans</name>
    <name type="common">Flagellated protozoan</name>
    <dbReference type="NCBI Taxonomy" id="75058"/>
    <lineage>
        <taxon>Eukaryota</taxon>
        <taxon>Discoba</taxon>
        <taxon>Euglenozoa</taxon>
        <taxon>Kinetoplastea</taxon>
        <taxon>Metakinetoplastina</taxon>
        <taxon>Eubodonida</taxon>
        <taxon>Bodonidae</taxon>
        <taxon>Bodo</taxon>
    </lineage>
</organism>
<dbReference type="EMBL" id="CYKH01001675">
    <property type="protein sequence ID" value="CUG88820.1"/>
    <property type="molecule type" value="Genomic_DNA"/>
</dbReference>
<evidence type="ECO:0000256" key="6">
    <source>
        <dbReference type="SAM" id="MobiDB-lite"/>
    </source>
</evidence>
<dbReference type="VEuPathDB" id="TriTrypDB:BSAL_17455"/>
<keyword evidence="4 7" id="KW-1133">Transmembrane helix</keyword>
<feature type="transmembrane region" description="Helical" evidence="7">
    <location>
        <begin position="551"/>
        <end position="572"/>
    </location>
</feature>
<feature type="region of interest" description="Disordered" evidence="6">
    <location>
        <begin position="1"/>
        <end position="21"/>
    </location>
</feature>
<feature type="compositionally biased region" description="Pro residues" evidence="6">
    <location>
        <begin position="1"/>
        <end position="10"/>
    </location>
</feature>
<comment type="subcellular location">
    <subcellularLocation>
        <location evidence="1">Cell membrane</location>
        <topology evidence="1">Multi-pass membrane protein</topology>
    </subcellularLocation>
</comment>
<dbReference type="OrthoDB" id="270705at2759"/>
<reference evidence="9" key="1">
    <citation type="submission" date="2015-09" db="EMBL/GenBank/DDBJ databases">
        <authorList>
            <consortium name="Pathogen Informatics"/>
        </authorList>
    </citation>
    <scope>NUCLEOTIDE SEQUENCE [LARGE SCALE GENOMIC DNA]</scope>
    <source>
        <strain evidence="9">Lake Konstanz</strain>
    </source>
</reference>
<dbReference type="OMA" id="RMEAICI"/>
<name>A0A0S4JFC0_BODSA</name>
<feature type="transmembrane region" description="Helical" evidence="7">
    <location>
        <begin position="506"/>
        <end position="526"/>
    </location>
</feature>
<feature type="transmembrane region" description="Helical" evidence="7">
    <location>
        <begin position="219"/>
        <end position="238"/>
    </location>
</feature>
<sequence length="1110" mass="124355">MSKTLPPNPHKPGGSLASPAGSPLLDEFGFESYVPRYPNGDPRGPQVDILVTGDRLESVVPWELRTLDINQSCPSFHFVSTVRFWRCVEGAIRTSVVGLMPAAILLYTTYGDGPWKSQSLLIVGAMLAILRNETIGLQVQYFGNFLRASVVFVVISVAATAVNLFNHIAAAFIVYAVSLFLMGTFMVGYSRRVAMLYLTVMYMDMLRTNPSQDRRYFDLWVEILIGTCFAFFGAILPWPALSSNKADEALDVIARNISIALHGLTASFWTDTNLTRNVQMVRVRFVLHNIENSIGEVKKHLVGAEHEWMLQSSERRGLRLLKIDLYVQLLRNLSSIRRVVDIVRDRPGILSHSERATLFGERLGKRMEAICIAVDELLYHLNRSTSHEQLLKTGLFFDKVTTLHSELQVDFHIARREFFYETQTDSLEEFVPLMTFYVFCVSQICITLTRIKDTTLRQERARAKKGVTRVKQLLLYAWEYFSAPLVESYAHMKNMVFRRNPTDVRYVLEAVKVSMSMVASIIFYYYTDSQFAFLSGPTIIAFLASQNPAEAVISSIPRLCGTLMGVVVGFFIANNSTTAVARIAGLITFVFFCRIAADVKYIGPALMYAAFISISQLSVVPLTQAATMSRIQQSTFAVFIYMLVTLFVFPCRPTTLLREVQSDSILRISKVYQSIMAIFIETGDVYATLLQRMPSQPATSGIQMPSPYLLAADLKDGSHVRRSISATSGSQQQPQRQSRSGSVNEPISLESSYNGASFASAYLEYPKEQFEDIDKQLKGIDKCLLELQNLIPFAAEEPRMSVTPFPTRSSQDALTALKKVVSILRTMTESIRLLRERRTPPSKEMISLLRTVAPCAKDTIFELHRFSLLIATLVMERRLDLGTELSKSSRSFSHMCSTFHRRKSVIFLQLIRVAVANAVSSTTPTPAVASPNDRAGSKLLRRERLAAQRQSKEHSNFSQLKRNVVPYGGIDAGEAAEWPISPQSVLTHRLGSHASLPTAEENADDEDLLRLESKDYAQLNATLADESDDEELQEECVTPAVMVDRNMTPHHMRVRSLLGTKVTLPDSFTLPVTVQDSESVHTLTFSIVLLAGELRNLLVAMEDSLQHRGI</sequence>
<evidence type="ECO:0000256" key="1">
    <source>
        <dbReference type="ARBA" id="ARBA00004651"/>
    </source>
</evidence>
<dbReference type="Proteomes" id="UP000051952">
    <property type="component" value="Unassembled WGS sequence"/>
</dbReference>
<evidence type="ECO:0000256" key="2">
    <source>
        <dbReference type="ARBA" id="ARBA00022475"/>
    </source>
</evidence>
<evidence type="ECO:0000256" key="7">
    <source>
        <dbReference type="SAM" id="Phobius"/>
    </source>
</evidence>
<feature type="transmembrane region" description="Helical" evidence="7">
    <location>
        <begin position="144"/>
        <end position="162"/>
    </location>
</feature>
<protein>
    <submittedName>
        <fullName evidence="8">Transmembrane protein, putative</fullName>
    </submittedName>
</protein>
<keyword evidence="3 7" id="KW-0812">Transmembrane</keyword>
<feature type="transmembrane region" description="Helical" evidence="7">
    <location>
        <begin position="168"/>
        <end position="189"/>
    </location>
</feature>
<gene>
    <name evidence="8" type="ORF">BSAL_17455</name>
</gene>
<feature type="region of interest" description="Disordered" evidence="6">
    <location>
        <begin position="721"/>
        <end position="746"/>
    </location>
</feature>
<accession>A0A0S4JFC0</accession>
<evidence type="ECO:0000256" key="3">
    <source>
        <dbReference type="ARBA" id="ARBA00022692"/>
    </source>
</evidence>
<dbReference type="GO" id="GO:0005886">
    <property type="term" value="C:plasma membrane"/>
    <property type="evidence" value="ECO:0007669"/>
    <property type="project" value="UniProtKB-SubCell"/>
</dbReference>
<keyword evidence="2" id="KW-1003">Cell membrane</keyword>
<evidence type="ECO:0000256" key="4">
    <source>
        <dbReference type="ARBA" id="ARBA00022989"/>
    </source>
</evidence>
<feature type="compositionally biased region" description="Low complexity" evidence="6">
    <location>
        <begin position="728"/>
        <end position="742"/>
    </location>
</feature>
<evidence type="ECO:0000256" key="5">
    <source>
        <dbReference type="ARBA" id="ARBA00023136"/>
    </source>
</evidence>
<feature type="transmembrane region" description="Helical" evidence="7">
    <location>
        <begin position="634"/>
        <end position="650"/>
    </location>
</feature>
<evidence type="ECO:0000313" key="9">
    <source>
        <dbReference type="Proteomes" id="UP000051952"/>
    </source>
</evidence>
<evidence type="ECO:0000313" key="8">
    <source>
        <dbReference type="EMBL" id="CUG88820.1"/>
    </source>
</evidence>
<dbReference type="AlphaFoldDB" id="A0A0S4JFC0"/>